<evidence type="ECO:0000259" key="1">
    <source>
        <dbReference type="Pfam" id="PF12705"/>
    </source>
</evidence>
<dbReference type="InterPro" id="IPR011604">
    <property type="entry name" value="PDDEXK-like_dom_sf"/>
</dbReference>
<dbReference type="SUPFAM" id="SSF52540">
    <property type="entry name" value="P-loop containing nucleoside triphosphate hydrolases"/>
    <property type="match status" value="1"/>
</dbReference>
<dbReference type="AlphaFoldDB" id="A0A9D1E096"/>
<feature type="domain" description="PD-(D/E)XK endonuclease-like" evidence="1">
    <location>
        <begin position="658"/>
        <end position="940"/>
    </location>
</feature>
<dbReference type="Pfam" id="PF12705">
    <property type="entry name" value="PDDEXK_1"/>
    <property type="match status" value="1"/>
</dbReference>
<dbReference type="Proteomes" id="UP000886744">
    <property type="component" value="Unassembled WGS sequence"/>
</dbReference>
<reference evidence="2" key="1">
    <citation type="submission" date="2020-10" db="EMBL/GenBank/DDBJ databases">
        <authorList>
            <person name="Gilroy R."/>
        </authorList>
    </citation>
    <scope>NUCLEOTIDE SEQUENCE</scope>
    <source>
        <strain evidence="2">ChiHjej13B12-12457</strain>
    </source>
</reference>
<gene>
    <name evidence="2" type="ORF">IAC94_01690</name>
</gene>
<proteinExistence type="predicted"/>
<dbReference type="InterPro" id="IPR027417">
    <property type="entry name" value="P-loop_NTPase"/>
</dbReference>
<reference evidence="2" key="2">
    <citation type="journal article" date="2021" name="PeerJ">
        <title>Extensive microbial diversity within the chicken gut microbiome revealed by metagenomics and culture.</title>
        <authorList>
            <person name="Gilroy R."/>
            <person name="Ravi A."/>
            <person name="Getino M."/>
            <person name="Pursley I."/>
            <person name="Horton D.L."/>
            <person name="Alikhan N.F."/>
            <person name="Baker D."/>
            <person name="Gharbi K."/>
            <person name="Hall N."/>
            <person name="Watson M."/>
            <person name="Adriaenssens E.M."/>
            <person name="Foster-Nyarko E."/>
            <person name="Jarju S."/>
            <person name="Secka A."/>
            <person name="Antonio M."/>
            <person name="Oren A."/>
            <person name="Chaudhuri R.R."/>
            <person name="La Ragione R."/>
            <person name="Hildebrand F."/>
            <person name="Pallen M.J."/>
        </authorList>
    </citation>
    <scope>NUCLEOTIDE SEQUENCE</scope>
    <source>
        <strain evidence="2">ChiHjej13B12-12457</strain>
    </source>
</reference>
<evidence type="ECO:0000313" key="2">
    <source>
        <dbReference type="EMBL" id="HIR62222.1"/>
    </source>
</evidence>
<dbReference type="Gene3D" id="3.90.320.10">
    <property type="match status" value="1"/>
</dbReference>
<dbReference type="InterPro" id="IPR038726">
    <property type="entry name" value="PDDEXK_AddAB-type"/>
</dbReference>
<name>A0A9D1E096_9BACT</name>
<evidence type="ECO:0000313" key="3">
    <source>
        <dbReference type="Proteomes" id="UP000886744"/>
    </source>
</evidence>
<comment type="caution">
    <text evidence="2">The sequence shown here is derived from an EMBL/GenBank/DDBJ whole genome shotgun (WGS) entry which is preliminary data.</text>
</comment>
<sequence>MRKEFLRSVAGQFYSLTGGELRGYCFVFPNRRSSLFFRRYLGETADRPIFSPAITNINDLFTELSGLHSLDRITLLHRLYTVYREKVEGFDESFDDFVYRGEVILSDFDDIDKYMADAAGLFTNIRDLKEIEDRYDYLSPAQREAIASFWGVVIPCREGRKEQQFLGMWDSMHGIYTGLRTLLESRGEAYEGMIYRSVAERLKEGDPDLLRALERYDRTVFVGLNAPNRCERTLFETLQKLGRGDFYWDYYGEAVRDPANKSSLFMEDNVSRYPSLHPLPEDGGLCEAPPKIEAVSIPSAVGQTKYVHDILQRIVREEGTSDLFSTAVLLPDEQLLFPLLNSLPEEVTPVNVTMGYSLAHSNVSSFVAAIASLQDRLRLRDGQVRFYWRDVLALLAHPYISGSPVLQERAKELRDNIIKANTIYPEAGFLSEGQPLLGLIFQDAARADVPASEAVSDYLTSILDAVTEGADRIDKEFLAGYSRSLNLLHSLGIDMRKDTYFRLLRRLEASVSIPFSGEPLDGLQIMGPLEIRALDFENLIILSVNEGTFPSRNTAASMIPYNLRRGFGLPTYEFQDSISAYHFYRSICRARRVWLLTDSRGDGLRSGEESRYIKQLEYHYGLPVERRTVSFTITGNSLPEVAPVPKTPEHLERLRGMTFSNSSLQTWMGCSMRFYYQYILGLKEEEDLSEGVDNAAFGTLYHYVMRRLYEPFKGHPADRAALRKMAADTERIAALVDEGFHDELELKEISGRNRIAGALVAKLAARTLEVDAARPDGEEISSVVALEENYTASFRTPAGHDVRLRGIFDRVDRVGGRLRIVDYKTGGEHFSCREISELFQSDTHGGGSHFFQLLLYLLILSDRKQEPKVDDVENVLLEIYYTRNLYTGGQAWRTPLKSEYEEFTQALGTLLDRILNPDEPFTACEDGAACEYCPFTALCNR</sequence>
<dbReference type="SUPFAM" id="SSF52980">
    <property type="entry name" value="Restriction endonuclease-like"/>
    <property type="match status" value="1"/>
</dbReference>
<dbReference type="InterPro" id="IPR011335">
    <property type="entry name" value="Restrct_endonuc-II-like"/>
</dbReference>
<protein>
    <submittedName>
        <fullName evidence="2">PD-(D/E)XK nuclease family protein</fullName>
    </submittedName>
</protein>
<dbReference type="EMBL" id="DVHI01000025">
    <property type="protein sequence ID" value="HIR62222.1"/>
    <property type="molecule type" value="Genomic_DNA"/>
</dbReference>
<accession>A0A9D1E096</accession>
<organism evidence="2 3">
    <name type="scientific">Candidatus Coprenecus avistercoris</name>
    <dbReference type="NCBI Taxonomy" id="2840730"/>
    <lineage>
        <taxon>Bacteria</taxon>
        <taxon>Pseudomonadati</taxon>
        <taxon>Bacteroidota</taxon>
        <taxon>Bacteroidia</taxon>
        <taxon>Bacteroidales</taxon>
        <taxon>Rikenellaceae</taxon>
        <taxon>Rikenellaceae incertae sedis</taxon>
        <taxon>Candidatus Coprenecus</taxon>
    </lineage>
</organism>